<dbReference type="Gene3D" id="3.30.750.24">
    <property type="entry name" value="STAS domain"/>
    <property type="match status" value="1"/>
</dbReference>
<protein>
    <recommendedName>
        <fullName evidence="2">Anti-sigma factor antagonist</fullName>
    </recommendedName>
</protein>
<dbReference type="PANTHER" id="PTHR33495:SF2">
    <property type="entry name" value="ANTI-SIGMA FACTOR ANTAGONIST TM_1081-RELATED"/>
    <property type="match status" value="1"/>
</dbReference>
<organism evidence="4 5">
    <name type="scientific">Candidatus Wallbacteria bacterium HGW-Wallbacteria-1</name>
    <dbReference type="NCBI Taxonomy" id="2013854"/>
    <lineage>
        <taxon>Bacteria</taxon>
        <taxon>Candidatus Walliibacteriota</taxon>
    </lineage>
</organism>
<dbReference type="AlphaFoldDB" id="A0A2N1PJS5"/>
<evidence type="ECO:0000256" key="1">
    <source>
        <dbReference type="ARBA" id="ARBA00009013"/>
    </source>
</evidence>
<dbReference type="GO" id="GO:0043856">
    <property type="term" value="F:anti-sigma factor antagonist activity"/>
    <property type="evidence" value="ECO:0007669"/>
    <property type="project" value="InterPro"/>
</dbReference>
<name>A0A2N1PJS5_9BACT</name>
<gene>
    <name evidence="4" type="ORF">CVV64_18210</name>
</gene>
<dbReference type="Proteomes" id="UP000233256">
    <property type="component" value="Unassembled WGS sequence"/>
</dbReference>
<dbReference type="Pfam" id="PF01740">
    <property type="entry name" value="STAS"/>
    <property type="match status" value="1"/>
</dbReference>
<accession>A0A2N1PJS5</accession>
<dbReference type="SUPFAM" id="SSF52091">
    <property type="entry name" value="SpoIIaa-like"/>
    <property type="match status" value="1"/>
</dbReference>
<reference evidence="4 5" key="1">
    <citation type="journal article" date="2017" name="ISME J.">
        <title>Potential for microbial H2 and metal transformations associated with novel bacteria and archaea in deep terrestrial subsurface sediments.</title>
        <authorList>
            <person name="Hernsdorf A.W."/>
            <person name="Amano Y."/>
            <person name="Miyakawa K."/>
            <person name="Ise K."/>
            <person name="Suzuki Y."/>
            <person name="Anantharaman K."/>
            <person name="Probst A."/>
            <person name="Burstein D."/>
            <person name="Thomas B.C."/>
            <person name="Banfield J.F."/>
        </authorList>
    </citation>
    <scope>NUCLEOTIDE SEQUENCE [LARGE SCALE GENOMIC DNA]</scope>
    <source>
        <strain evidence="4">HGW-Wallbacteria-1</strain>
    </source>
</reference>
<sequence length="134" mass="14442">MGSALNRAGPFPSAFGSLSMLKVSRTKQGRLSILSLGGRLDAESKCELEKELRDLIDAGDRSILIDMEDLSYISSAGIALILSIRKELAESGSLALARLQSFVKKVFEAAELNDVLTLLDGESEINGFMTRFSG</sequence>
<dbReference type="InterPro" id="IPR003658">
    <property type="entry name" value="Anti-sigma_ant"/>
</dbReference>
<evidence type="ECO:0000313" key="4">
    <source>
        <dbReference type="EMBL" id="PKK88584.1"/>
    </source>
</evidence>
<dbReference type="PANTHER" id="PTHR33495">
    <property type="entry name" value="ANTI-SIGMA FACTOR ANTAGONIST TM_1081-RELATED-RELATED"/>
    <property type="match status" value="1"/>
</dbReference>
<feature type="domain" description="STAS" evidence="3">
    <location>
        <begin position="21"/>
        <end position="116"/>
    </location>
</feature>
<comment type="similarity">
    <text evidence="1 2">Belongs to the anti-sigma-factor antagonist family.</text>
</comment>
<dbReference type="InterPro" id="IPR002645">
    <property type="entry name" value="STAS_dom"/>
</dbReference>
<comment type="caution">
    <text evidence="4">The sequence shown here is derived from an EMBL/GenBank/DDBJ whole genome shotgun (WGS) entry which is preliminary data.</text>
</comment>
<evidence type="ECO:0000259" key="3">
    <source>
        <dbReference type="PROSITE" id="PS50801"/>
    </source>
</evidence>
<evidence type="ECO:0000313" key="5">
    <source>
        <dbReference type="Proteomes" id="UP000233256"/>
    </source>
</evidence>
<dbReference type="InterPro" id="IPR036513">
    <property type="entry name" value="STAS_dom_sf"/>
</dbReference>
<evidence type="ECO:0000256" key="2">
    <source>
        <dbReference type="RuleBase" id="RU003749"/>
    </source>
</evidence>
<dbReference type="NCBIfam" id="TIGR00377">
    <property type="entry name" value="ant_ant_sig"/>
    <property type="match status" value="1"/>
</dbReference>
<proteinExistence type="inferred from homology"/>
<dbReference type="CDD" id="cd07043">
    <property type="entry name" value="STAS_anti-anti-sigma_factors"/>
    <property type="match status" value="1"/>
</dbReference>
<dbReference type="PROSITE" id="PS50801">
    <property type="entry name" value="STAS"/>
    <property type="match status" value="1"/>
</dbReference>
<dbReference type="EMBL" id="PGXC01000041">
    <property type="protein sequence ID" value="PKK88584.1"/>
    <property type="molecule type" value="Genomic_DNA"/>
</dbReference>